<evidence type="ECO:0000313" key="3">
    <source>
        <dbReference type="EMBL" id="KFA69081.1"/>
    </source>
</evidence>
<dbReference type="PANTHER" id="PTHR43625">
    <property type="entry name" value="AFLATOXIN B1 ALDEHYDE REDUCTASE"/>
    <property type="match status" value="1"/>
</dbReference>
<protein>
    <recommendedName>
        <fullName evidence="2">NADP-dependent oxidoreductase domain-containing protein</fullName>
    </recommendedName>
</protein>
<dbReference type="InterPro" id="IPR020471">
    <property type="entry name" value="AKR"/>
</dbReference>
<organism evidence="3 4">
    <name type="scientific">Stachybotrys chlorohalonatus (strain IBT 40285)</name>
    <dbReference type="NCBI Taxonomy" id="1283841"/>
    <lineage>
        <taxon>Eukaryota</taxon>
        <taxon>Fungi</taxon>
        <taxon>Dikarya</taxon>
        <taxon>Ascomycota</taxon>
        <taxon>Pezizomycotina</taxon>
        <taxon>Sordariomycetes</taxon>
        <taxon>Hypocreomycetidae</taxon>
        <taxon>Hypocreales</taxon>
        <taxon>Stachybotryaceae</taxon>
        <taxon>Stachybotrys</taxon>
    </lineage>
</organism>
<dbReference type="InParanoid" id="A0A084QYP6"/>
<dbReference type="PANTHER" id="PTHR43625:SF40">
    <property type="entry name" value="ALDO-KETO REDUCTASE YAKC [NADP(+)]"/>
    <property type="match status" value="1"/>
</dbReference>
<dbReference type="SUPFAM" id="SSF51430">
    <property type="entry name" value="NAD(P)-linked oxidoreductase"/>
    <property type="match status" value="1"/>
</dbReference>
<dbReference type="Gene3D" id="3.20.20.100">
    <property type="entry name" value="NADP-dependent oxidoreductase domain"/>
    <property type="match status" value="1"/>
</dbReference>
<feature type="domain" description="NADP-dependent oxidoreductase" evidence="2">
    <location>
        <begin position="18"/>
        <end position="312"/>
    </location>
</feature>
<dbReference type="Proteomes" id="UP000028524">
    <property type="component" value="Unassembled WGS sequence"/>
</dbReference>
<dbReference type="GO" id="GO:0005737">
    <property type="term" value="C:cytoplasm"/>
    <property type="evidence" value="ECO:0007669"/>
    <property type="project" value="TreeGrafter"/>
</dbReference>
<keyword evidence="4" id="KW-1185">Reference proteome</keyword>
<reference evidence="3 4" key="1">
    <citation type="journal article" date="2014" name="BMC Genomics">
        <title>Comparative genome sequencing reveals chemotype-specific gene clusters in the toxigenic black mold Stachybotrys.</title>
        <authorList>
            <person name="Semeiks J."/>
            <person name="Borek D."/>
            <person name="Otwinowski Z."/>
            <person name="Grishin N.V."/>
        </authorList>
    </citation>
    <scope>NUCLEOTIDE SEQUENCE [LARGE SCALE GENOMIC DNA]</scope>
    <source>
        <strain evidence="3 4">IBT 40285</strain>
    </source>
</reference>
<dbReference type="EMBL" id="KL659605">
    <property type="protein sequence ID" value="KFA69081.1"/>
    <property type="molecule type" value="Genomic_DNA"/>
</dbReference>
<dbReference type="OMA" id="IGISECA"/>
<dbReference type="HOGENOM" id="CLU_023205_2_1_1"/>
<dbReference type="InterPro" id="IPR036812">
    <property type="entry name" value="NAD(P)_OxRdtase_dom_sf"/>
</dbReference>
<dbReference type="Pfam" id="PF00248">
    <property type="entry name" value="Aldo_ket_red"/>
    <property type="match status" value="1"/>
</dbReference>
<dbReference type="InterPro" id="IPR023210">
    <property type="entry name" value="NADP_OxRdtase_dom"/>
</dbReference>
<evidence type="ECO:0000313" key="4">
    <source>
        <dbReference type="Proteomes" id="UP000028524"/>
    </source>
</evidence>
<gene>
    <name evidence="3" type="ORF">S40285_08233</name>
</gene>
<proteinExistence type="predicted"/>
<dbReference type="AlphaFoldDB" id="A0A084QYP6"/>
<keyword evidence="1" id="KW-0560">Oxidoreductase</keyword>
<dbReference type="STRING" id="1283841.A0A084QYP6"/>
<dbReference type="PRINTS" id="PR00069">
    <property type="entry name" value="ALDKETRDTASE"/>
</dbReference>
<accession>A0A084QYP6</accession>
<dbReference type="InterPro" id="IPR050791">
    <property type="entry name" value="Aldo-Keto_reductase"/>
</dbReference>
<dbReference type="OrthoDB" id="37537at2759"/>
<sequence>MSSSLRTLGRNGPGVSAVGLGLMSIGGVYGPKGTDEERFRLLDRAHELGATFWDTADVYFDSEEVVGKWFAKSGKRTDIFLATKFALKLSEDNKLIADTSPEYVRAACERSLQRLGVDKIDLYYCHRVDGKTPIEETMQALVELKSEGKIDYIGLSEVSSETLRRAHAVHPISAFQVEYSPFCMEIEEPRTKLLQTCRELGIAVVAYSPIGRGLLTGFKTWDHVAADPFLSTMPKFSKENFPKILNLVDKLKEISSRKGCTPAQLSLAWVLAQGDDFIPIPGTRSSKYLEENVQSVIVELTAEDKEEIAAVIRQTELPGDRYSEANGAGLLLLDTPPIQK</sequence>
<dbReference type="GO" id="GO:0016491">
    <property type="term" value="F:oxidoreductase activity"/>
    <property type="evidence" value="ECO:0007669"/>
    <property type="project" value="UniProtKB-KW"/>
</dbReference>
<name>A0A084QYP6_STAC4</name>
<evidence type="ECO:0000256" key="1">
    <source>
        <dbReference type="ARBA" id="ARBA00023002"/>
    </source>
</evidence>
<evidence type="ECO:0000259" key="2">
    <source>
        <dbReference type="Pfam" id="PF00248"/>
    </source>
</evidence>